<dbReference type="EMBL" id="JASCZI010121307">
    <property type="protein sequence ID" value="MED6161128.1"/>
    <property type="molecule type" value="Genomic_DNA"/>
</dbReference>
<evidence type="ECO:0000313" key="1">
    <source>
        <dbReference type="EMBL" id="MED6161128.1"/>
    </source>
</evidence>
<sequence>NPAPYQHHTHRYDAYQSNGYSDAYYGYEDPPPLYPPSQNGIEEALQLFCKERKELLEAQK</sequence>
<protein>
    <submittedName>
        <fullName evidence="1">Uncharacterized protein</fullName>
    </submittedName>
</protein>
<name>A0ABU6UMS3_9FABA</name>
<keyword evidence="2" id="KW-1185">Reference proteome</keyword>
<dbReference type="Proteomes" id="UP001341840">
    <property type="component" value="Unassembled WGS sequence"/>
</dbReference>
<proteinExistence type="predicted"/>
<comment type="caution">
    <text evidence="1">The sequence shown here is derived from an EMBL/GenBank/DDBJ whole genome shotgun (WGS) entry which is preliminary data.</text>
</comment>
<evidence type="ECO:0000313" key="2">
    <source>
        <dbReference type="Proteomes" id="UP001341840"/>
    </source>
</evidence>
<gene>
    <name evidence="1" type="ORF">PIB30_057835</name>
</gene>
<feature type="non-terminal residue" evidence="1">
    <location>
        <position position="1"/>
    </location>
</feature>
<organism evidence="1 2">
    <name type="scientific">Stylosanthes scabra</name>
    <dbReference type="NCBI Taxonomy" id="79078"/>
    <lineage>
        <taxon>Eukaryota</taxon>
        <taxon>Viridiplantae</taxon>
        <taxon>Streptophyta</taxon>
        <taxon>Embryophyta</taxon>
        <taxon>Tracheophyta</taxon>
        <taxon>Spermatophyta</taxon>
        <taxon>Magnoliopsida</taxon>
        <taxon>eudicotyledons</taxon>
        <taxon>Gunneridae</taxon>
        <taxon>Pentapetalae</taxon>
        <taxon>rosids</taxon>
        <taxon>fabids</taxon>
        <taxon>Fabales</taxon>
        <taxon>Fabaceae</taxon>
        <taxon>Papilionoideae</taxon>
        <taxon>50 kb inversion clade</taxon>
        <taxon>dalbergioids sensu lato</taxon>
        <taxon>Dalbergieae</taxon>
        <taxon>Pterocarpus clade</taxon>
        <taxon>Stylosanthes</taxon>
    </lineage>
</organism>
<accession>A0ABU6UMS3</accession>
<reference evidence="1 2" key="1">
    <citation type="journal article" date="2023" name="Plants (Basel)">
        <title>Bridging the Gap: Combining Genomics and Transcriptomics Approaches to Understand Stylosanthes scabra, an Orphan Legume from the Brazilian Caatinga.</title>
        <authorList>
            <person name="Ferreira-Neto J.R.C."/>
            <person name="da Silva M.D."/>
            <person name="Binneck E."/>
            <person name="de Melo N.F."/>
            <person name="da Silva R.H."/>
            <person name="de Melo A.L.T.M."/>
            <person name="Pandolfi V."/>
            <person name="Bustamante F.O."/>
            <person name="Brasileiro-Vidal A.C."/>
            <person name="Benko-Iseppon A.M."/>
        </authorList>
    </citation>
    <scope>NUCLEOTIDE SEQUENCE [LARGE SCALE GENOMIC DNA]</scope>
    <source>
        <tissue evidence="1">Leaves</tissue>
    </source>
</reference>